<dbReference type="GO" id="GO:0034220">
    <property type="term" value="P:monoatomic ion transmembrane transport"/>
    <property type="evidence" value="ECO:0007669"/>
    <property type="project" value="UniProtKB-KW"/>
</dbReference>
<proteinExistence type="predicted"/>
<dbReference type="CDD" id="cd00038">
    <property type="entry name" value="CAP_ED"/>
    <property type="match status" value="1"/>
</dbReference>
<dbReference type="Proteomes" id="UP000035740">
    <property type="component" value="Unassembled WGS sequence"/>
</dbReference>
<keyword evidence="1" id="KW-0813">Transport</keyword>
<keyword evidence="4" id="KW-1185">Reference proteome</keyword>
<evidence type="ECO:0000313" key="4">
    <source>
        <dbReference type="Proteomes" id="UP000035740"/>
    </source>
</evidence>
<dbReference type="InterPro" id="IPR018490">
    <property type="entry name" value="cNMP-bd_dom_sf"/>
</dbReference>
<dbReference type="OMA" id="IITHANT"/>
<dbReference type="InterPro" id="IPR014710">
    <property type="entry name" value="RmlC-like_jellyroll"/>
</dbReference>
<dbReference type="Gramene" id="KMS97671">
    <property type="protein sequence ID" value="KMS97671"/>
    <property type="gene ID" value="BVRB_5g125010"/>
</dbReference>
<dbReference type="eggNOG" id="KOG0498">
    <property type="taxonomic scope" value="Eukaryota"/>
</dbReference>
<dbReference type="GO" id="GO:0016020">
    <property type="term" value="C:membrane"/>
    <property type="evidence" value="ECO:0007669"/>
    <property type="project" value="UniProtKB-SubCell"/>
</dbReference>
<gene>
    <name evidence="3" type="ORF">BVRB_5g125010</name>
</gene>
<accession>A0A0J8B9P0</accession>
<dbReference type="SUPFAM" id="SSF51206">
    <property type="entry name" value="cAMP-binding domain-like"/>
    <property type="match status" value="1"/>
</dbReference>
<protein>
    <recommendedName>
        <fullName evidence="5">Cyclic nucleotide-binding domain-containing protein</fullName>
    </recommendedName>
</protein>
<reference evidence="3 4" key="1">
    <citation type="journal article" date="2014" name="Nature">
        <title>The genome of the recently domesticated crop plant sugar beet (Beta vulgaris).</title>
        <authorList>
            <person name="Dohm J.C."/>
            <person name="Minoche A.E."/>
            <person name="Holtgrawe D."/>
            <person name="Capella-Gutierrez S."/>
            <person name="Zakrzewski F."/>
            <person name="Tafer H."/>
            <person name="Rupp O."/>
            <person name="Sorensen T.R."/>
            <person name="Stracke R."/>
            <person name="Reinhardt R."/>
            <person name="Goesmann A."/>
            <person name="Kraft T."/>
            <person name="Schulz B."/>
            <person name="Stadler P.F."/>
            <person name="Schmidt T."/>
            <person name="Gabaldon T."/>
            <person name="Lehrach H."/>
            <person name="Weisshaar B."/>
            <person name="Himmelbauer H."/>
        </authorList>
    </citation>
    <scope>NUCLEOTIDE SEQUENCE [LARGE SCALE GENOMIC DNA]</scope>
    <source>
        <tissue evidence="3">Taproot</tissue>
    </source>
</reference>
<dbReference type="PANTHER" id="PTHR45651:SF12">
    <property type="entry name" value="CYCLIC NUCLEOTIDE-GATED ION CHANNEL 15-RELATED"/>
    <property type="match status" value="1"/>
</dbReference>
<evidence type="ECO:0000256" key="1">
    <source>
        <dbReference type="ARBA" id="ARBA00023286"/>
    </source>
</evidence>
<evidence type="ECO:0000313" key="3">
    <source>
        <dbReference type="EMBL" id="KMS97671.1"/>
    </source>
</evidence>
<name>A0A0J8B9P0_BETVV</name>
<dbReference type="PANTHER" id="PTHR45651">
    <property type="entry name" value="CYCLIC NUCLEOTIDE-GATED ION CHANNEL 15-RELATED-RELATED"/>
    <property type="match status" value="1"/>
</dbReference>
<sequence length="129" mass="14918">MDDRLLDTICERLKPILYTEDTLLVSEGEPITEMLFIVRGHLYSYTTYGVRVGFFNSSEVGLGEFCFEQLLTWALVPPLNDKDTLPSSTFTVKAITDVEAFVLEADDLRFSALHFRKLHSRELKHRLRF</sequence>
<dbReference type="InterPro" id="IPR000595">
    <property type="entry name" value="cNMP-bd_dom"/>
</dbReference>
<dbReference type="EMBL" id="KQ090298">
    <property type="protein sequence ID" value="KMS97671.1"/>
    <property type="molecule type" value="Genomic_DNA"/>
</dbReference>
<dbReference type="AlphaFoldDB" id="A0A0J8B9P0"/>
<keyword evidence="2" id="KW-0407">Ion channel</keyword>
<organism evidence="3 4">
    <name type="scientific">Beta vulgaris subsp. vulgaris</name>
    <name type="common">Beet</name>
    <dbReference type="NCBI Taxonomy" id="3555"/>
    <lineage>
        <taxon>Eukaryota</taxon>
        <taxon>Viridiplantae</taxon>
        <taxon>Streptophyta</taxon>
        <taxon>Embryophyta</taxon>
        <taxon>Tracheophyta</taxon>
        <taxon>Spermatophyta</taxon>
        <taxon>Magnoliopsida</taxon>
        <taxon>eudicotyledons</taxon>
        <taxon>Gunneridae</taxon>
        <taxon>Pentapetalae</taxon>
        <taxon>Caryophyllales</taxon>
        <taxon>Chenopodiaceae</taxon>
        <taxon>Betoideae</taxon>
        <taxon>Beta</taxon>
    </lineage>
</organism>
<dbReference type="OrthoDB" id="421226at2759"/>
<keyword evidence="1" id="KW-1071">Ligand-gated ion channel</keyword>
<keyword evidence="1" id="KW-0406">Ion transport</keyword>
<evidence type="ECO:0008006" key="5">
    <source>
        <dbReference type="Google" id="ProtNLM"/>
    </source>
</evidence>
<evidence type="ECO:0000256" key="2">
    <source>
        <dbReference type="ARBA" id="ARBA00023303"/>
    </source>
</evidence>
<dbReference type="Gene3D" id="2.60.120.10">
    <property type="entry name" value="Jelly Rolls"/>
    <property type="match status" value="1"/>
</dbReference>